<gene>
    <name evidence="1" type="ORF">QD47_23330</name>
</gene>
<name>A0A0D7WWF7_9BACL</name>
<evidence type="ECO:0000313" key="1">
    <source>
        <dbReference type="EMBL" id="KJD43294.1"/>
    </source>
</evidence>
<dbReference type="Proteomes" id="UP000032534">
    <property type="component" value="Unassembled WGS sequence"/>
</dbReference>
<dbReference type="PATRIC" id="fig|159743.3.peg.5187"/>
<sequence>MNKDYFVDISEELGLTSGTLYLMNISKRSIDEMSFEFVDRSLNFLQEQGAHSFGKIITMFDGYNDIKDEIYEINEVRTWVKELFQLYPHFLYFINYSFDSHITLLSSVSDVEISYTGGGTLSPMEYKRLGIDPLTDIEPKQWTITLSEGLYLQMKRALIDYGQNVNDFLGAAETIKMINAVTNPTKLGKNQII</sequence>
<organism evidence="1 2">
    <name type="scientific">Paenibacillus terrae</name>
    <dbReference type="NCBI Taxonomy" id="159743"/>
    <lineage>
        <taxon>Bacteria</taxon>
        <taxon>Bacillati</taxon>
        <taxon>Bacillota</taxon>
        <taxon>Bacilli</taxon>
        <taxon>Bacillales</taxon>
        <taxon>Paenibacillaceae</taxon>
        <taxon>Paenibacillus</taxon>
    </lineage>
</organism>
<dbReference type="RefSeq" id="WP_044648368.1">
    <property type="nucleotide sequence ID" value="NZ_JTHP01000061.1"/>
</dbReference>
<dbReference type="OrthoDB" id="2611880at2"/>
<keyword evidence="2" id="KW-1185">Reference proteome</keyword>
<proteinExistence type="predicted"/>
<evidence type="ECO:0000313" key="2">
    <source>
        <dbReference type="Proteomes" id="UP000032534"/>
    </source>
</evidence>
<protein>
    <submittedName>
        <fullName evidence="1">Uncharacterized protein</fullName>
    </submittedName>
</protein>
<dbReference type="AlphaFoldDB" id="A0A0D7WWF7"/>
<reference evidence="1 2" key="1">
    <citation type="submission" date="2014-11" db="EMBL/GenBank/DDBJ databases">
        <title>Draft Genome Sequences of Paenibacillus polymyxa NRRL B-30509 and Paenibacillus terrae NRRL B-30644, Strains from a Poultry Environment that Produce Tridecaptin A and Paenicidins.</title>
        <authorList>
            <person name="van Belkum M.J."/>
            <person name="Lohans C.T."/>
            <person name="Vederas J.C."/>
        </authorList>
    </citation>
    <scope>NUCLEOTIDE SEQUENCE [LARGE SCALE GENOMIC DNA]</scope>
    <source>
        <strain evidence="1 2">NRRL B-30644</strain>
    </source>
</reference>
<accession>A0A0D7WWF7</accession>
<comment type="caution">
    <text evidence="1">The sequence shown here is derived from an EMBL/GenBank/DDBJ whole genome shotgun (WGS) entry which is preliminary data.</text>
</comment>
<dbReference type="EMBL" id="JTHP01000061">
    <property type="protein sequence ID" value="KJD43294.1"/>
    <property type="molecule type" value="Genomic_DNA"/>
</dbReference>